<dbReference type="Gramene" id="GBG61677">
    <property type="protein sequence ID" value="GBG61677"/>
    <property type="gene ID" value="CBR_g23193"/>
</dbReference>
<evidence type="ECO:0000256" key="4">
    <source>
        <dbReference type="ARBA" id="ARBA00022722"/>
    </source>
</evidence>
<reference evidence="9 10" key="1">
    <citation type="journal article" date="2018" name="Cell">
        <title>The Chara Genome: Secondary Complexity and Implications for Plant Terrestrialization.</title>
        <authorList>
            <person name="Nishiyama T."/>
            <person name="Sakayama H."/>
            <person name="Vries J.D."/>
            <person name="Buschmann H."/>
            <person name="Saint-Marcoux D."/>
            <person name="Ullrich K.K."/>
            <person name="Haas F.B."/>
            <person name="Vanderstraeten L."/>
            <person name="Becker D."/>
            <person name="Lang D."/>
            <person name="Vosolsobe S."/>
            <person name="Rombauts S."/>
            <person name="Wilhelmsson P.K.I."/>
            <person name="Janitza P."/>
            <person name="Kern R."/>
            <person name="Heyl A."/>
            <person name="Rumpler F."/>
            <person name="Villalobos L.I.A.C."/>
            <person name="Clay J.M."/>
            <person name="Skokan R."/>
            <person name="Toyoda A."/>
            <person name="Suzuki Y."/>
            <person name="Kagoshima H."/>
            <person name="Schijlen E."/>
            <person name="Tajeshwar N."/>
            <person name="Catarino B."/>
            <person name="Hetherington A.J."/>
            <person name="Saltykova A."/>
            <person name="Bonnot C."/>
            <person name="Breuninger H."/>
            <person name="Symeonidi A."/>
            <person name="Radhakrishnan G.V."/>
            <person name="Van Nieuwerburgh F."/>
            <person name="Deforce D."/>
            <person name="Chang C."/>
            <person name="Karol K.G."/>
            <person name="Hedrich R."/>
            <person name="Ulvskov P."/>
            <person name="Glockner G."/>
            <person name="Delwiche C.F."/>
            <person name="Petrasek J."/>
            <person name="Van de Peer Y."/>
            <person name="Friml J."/>
            <person name="Beilby M."/>
            <person name="Dolan L."/>
            <person name="Kohara Y."/>
            <person name="Sugano S."/>
            <person name="Fujiyama A."/>
            <person name="Delaux P.-M."/>
            <person name="Quint M."/>
            <person name="TheiBen G."/>
            <person name="Hagemann M."/>
            <person name="Harholt J."/>
            <person name="Dunand C."/>
            <person name="Zachgo S."/>
            <person name="Langdale J."/>
            <person name="Maumus F."/>
            <person name="Straeten D.V.D."/>
            <person name="Gould S.B."/>
            <person name="Rensing S.A."/>
        </authorList>
    </citation>
    <scope>NUCLEOTIDE SEQUENCE [LARGE SCALE GENOMIC DNA]</scope>
    <source>
        <strain evidence="9 10">S276</strain>
    </source>
</reference>
<dbReference type="SUPFAM" id="SSF56672">
    <property type="entry name" value="DNA/RNA polymerases"/>
    <property type="match status" value="2"/>
</dbReference>
<evidence type="ECO:0000256" key="1">
    <source>
        <dbReference type="ARBA" id="ARBA00022670"/>
    </source>
</evidence>
<keyword evidence="2" id="KW-0808">Transferase</keyword>
<feature type="domain" description="Reverse transcriptase" evidence="8">
    <location>
        <begin position="1"/>
        <end position="265"/>
    </location>
</feature>
<evidence type="ECO:0000256" key="5">
    <source>
        <dbReference type="ARBA" id="ARBA00022759"/>
    </source>
</evidence>
<dbReference type="PANTHER" id="PTHR24559">
    <property type="entry name" value="TRANSPOSON TY3-I GAG-POL POLYPROTEIN"/>
    <property type="match status" value="1"/>
</dbReference>
<dbReference type="PROSITE" id="PS50878">
    <property type="entry name" value="RT_POL"/>
    <property type="match status" value="1"/>
</dbReference>
<name>A0A388JV81_CHABU</name>
<keyword evidence="10" id="KW-1185">Reference proteome</keyword>
<keyword evidence="5" id="KW-0255">Endonuclease</keyword>
<dbReference type="PANTHER" id="PTHR24559:SF444">
    <property type="entry name" value="REVERSE TRANSCRIPTASE DOMAIN-CONTAINING PROTEIN"/>
    <property type="match status" value="1"/>
</dbReference>
<keyword evidence="3" id="KW-0548">Nucleotidyltransferase</keyword>
<dbReference type="InterPro" id="IPR043128">
    <property type="entry name" value="Rev_trsase/Diguanyl_cyclase"/>
</dbReference>
<dbReference type="CDD" id="cd01647">
    <property type="entry name" value="RT_LTR"/>
    <property type="match status" value="2"/>
</dbReference>
<dbReference type="GO" id="GO:0004519">
    <property type="term" value="F:endonuclease activity"/>
    <property type="evidence" value="ECO:0007669"/>
    <property type="project" value="UniProtKB-KW"/>
</dbReference>
<dbReference type="EMBL" id="BFEA01000022">
    <property type="protein sequence ID" value="GBG61677.1"/>
    <property type="molecule type" value="Genomic_DNA"/>
</dbReference>
<dbReference type="FunFam" id="3.10.10.10:FF:000007">
    <property type="entry name" value="Retrovirus-related Pol polyprotein from transposon 17.6-like Protein"/>
    <property type="match status" value="1"/>
</dbReference>
<dbReference type="InterPro" id="IPR000477">
    <property type="entry name" value="RT_dom"/>
</dbReference>
<keyword evidence="1" id="KW-0645">Protease</keyword>
<dbReference type="Pfam" id="PF00078">
    <property type="entry name" value="RVT_1"/>
    <property type="match status" value="2"/>
</dbReference>
<evidence type="ECO:0000256" key="7">
    <source>
        <dbReference type="ARBA" id="ARBA00022918"/>
    </source>
</evidence>
<evidence type="ECO:0000313" key="9">
    <source>
        <dbReference type="EMBL" id="GBG61677.1"/>
    </source>
</evidence>
<dbReference type="OrthoDB" id="71500at2759"/>
<sequence length="674" mass="76307">MPLLDEAHKCHVLLTNFAEDERKSVVSVVSRTAHYPLKWEEMVEMVHSIVVVTSNEAGNSAIAAAPRLEPAGAGPSYAGPYVDRKAVQVSSKYDGKEDIESWISSMRAYFEILGTRPETQAVVMGINVEPVVRGFLEVQAMRAGCEVFSKIDLKSSYHQIEVDPADQHKTAFKTRDGLYEFTVMPFGLTNAPATFQSLMDKVLREQIGRLVVVYVDDIPIFSKSMEEHLKHLNEVLAILKKTQLHLNLEKSEFGKDNVIYLGHPLFAAGLELEATKIEVIRDWPQLANIRELRSFLGLASYYRKFAVRRRRMREGIHERQQRSESRHEAYLLRIAKRAGDESSKVSEVQFIASLSAENKKLSLQQKLEQSEVRRQKQLESIRQKQRGDMAKEEAAMKRREALEAERLQKIAEQQREDHPVNFYRRTVHIRDRNGVLVPCTVPPPHPLISCHVVSAASIRASITRDDIEGMGVCFLHALPPHDIPSTDASTDLRITKLLNAYGDIFEAPHGVVPDRPILHEIILEAGVVPLHGCIYRMSEEELSVLRAQLDDLLEKGRIRPCSSPYGAPVLFVRKKNKDLRLCIDYRKLNAQTIKNAGPLPSIDDLLERLGGAKFLSKLDLKSGYHQLEIRQEDGYKTAFKTRYGHFEWLVMPLALRMPRPHSSGYDNGVPTHAG</sequence>
<gene>
    <name evidence="9" type="ORF">CBR_g23193</name>
</gene>
<proteinExistence type="predicted"/>
<accession>A0A388JV81</accession>
<evidence type="ECO:0000313" key="10">
    <source>
        <dbReference type="Proteomes" id="UP000265515"/>
    </source>
</evidence>
<dbReference type="GO" id="GO:0006508">
    <property type="term" value="P:proteolysis"/>
    <property type="evidence" value="ECO:0007669"/>
    <property type="project" value="UniProtKB-KW"/>
</dbReference>
<organism evidence="9 10">
    <name type="scientific">Chara braunii</name>
    <name type="common">Braun's stonewort</name>
    <dbReference type="NCBI Taxonomy" id="69332"/>
    <lineage>
        <taxon>Eukaryota</taxon>
        <taxon>Viridiplantae</taxon>
        <taxon>Streptophyta</taxon>
        <taxon>Charophyceae</taxon>
        <taxon>Charales</taxon>
        <taxon>Characeae</taxon>
        <taxon>Chara</taxon>
    </lineage>
</organism>
<dbReference type="GO" id="GO:0003964">
    <property type="term" value="F:RNA-directed DNA polymerase activity"/>
    <property type="evidence" value="ECO:0007669"/>
    <property type="project" value="UniProtKB-KW"/>
</dbReference>
<keyword evidence="7" id="KW-0695">RNA-directed DNA polymerase</keyword>
<evidence type="ECO:0000256" key="3">
    <source>
        <dbReference type="ARBA" id="ARBA00022695"/>
    </source>
</evidence>
<evidence type="ECO:0000259" key="8">
    <source>
        <dbReference type="PROSITE" id="PS50878"/>
    </source>
</evidence>
<evidence type="ECO:0000256" key="6">
    <source>
        <dbReference type="ARBA" id="ARBA00022801"/>
    </source>
</evidence>
<protein>
    <recommendedName>
        <fullName evidence="8">Reverse transcriptase domain-containing protein</fullName>
    </recommendedName>
</protein>
<comment type="caution">
    <text evidence="9">The sequence shown here is derived from an EMBL/GenBank/DDBJ whole genome shotgun (WGS) entry which is preliminary data.</text>
</comment>
<dbReference type="Gene3D" id="3.30.70.270">
    <property type="match status" value="2"/>
</dbReference>
<keyword evidence="6" id="KW-0378">Hydrolase</keyword>
<evidence type="ECO:0000256" key="2">
    <source>
        <dbReference type="ARBA" id="ARBA00022679"/>
    </source>
</evidence>
<keyword evidence="4" id="KW-0540">Nuclease</keyword>
<dbReference type="AlphaFoldDB" id="A0A388JV81"/>
<dbReference type="InterPro" id="IPR053134">
    <property type="entry name" value="RNA-dir_DNA_polymerase"/>
</dbReference>
<dbReference type="Gene3D" id="3.10.10.10">
    <property type="entry name" value="HIV Type 1 Reverse Transcriptase, subunit A, domain 1"/>
    <property type="match status" value="1"/>
</dbReference>
<dbReference type="InterPro" id="IPR043502">
    <property type="entry name" value="DNA/RNA_pol_sf"/>
</dbReference>
<dbReference type="Proteomes" id="UP000265515">
    <property type="component" value="Unassembled WGS sequence"/>
</dbReference>
<dbReference type="GO" id="GO:0008233">
    <property type="term" value="F:peptidase activity"/>
    <property type="evidence" value="ECO:0007669"/>
    <property type="project" value="UniProtKB-KW"/>
</dbReference>